<gene>
    <name evidence="2" type="ORF">H9717_15940</name>
</gene>
<proteinExistence type="predicted"/>
<evidence type="ECO:0000256" key="1">
    <source>
        <dbReference type="SAM" id="MobiDB-lite"/>
    </source>
</evidence>
<feature type="region of interest" description="Disordered" evidence="1">
    <location>
        <begin position="1"/>
        <end position="24"/>
    </location>
</feature>
<dbReference type="Proteomes" id="UP000886858">
    <property type="component" value="Unassembled WGS sequence"/>
</dbReference>
<evidence type="ECO:0000313" key="2">
    <source>
        <dbReference type="EMBL" id="HJA94576.1"/>
    </source>
</evidence>
<sequence>MCKGLDGMIQDGKREGIKEGEVKAKKEMSRSLSAMGMSAEKIASAANVSVKLVQEWLS</sequence>
<feature type="compositionally biased region" description="Basic and acidic residues" evidence="1">
    <location>
        <begin position="11"/>
        <end position="24"/>
    </location>
</feature>
<dbReference type="AlphaFoldDB" id="A0A9D2L2M2"/>
<evidence type="ECO:0000313" key="3">
    <source>
        <dbReference type="Proteomes" id="UP000886858"/>
    </source>
</evidence>
<organism evidence="2 3">
    <name type="scientific">Candidatus Eisenbergiella merdipullorum</name>
    <dbReference type="NCBI Taxonomy" id="2838553"/>
    <lineage>
        <taxon>Bacteria</taxon>
        <taxon>Bacillati</taxon>
        <taxon>Bacillota</taxon>
        <taxon>Clostridia</taxon>
        <taxon>Lachnospirales</taxon>
        <taxon>Lachnospiraceae</taxon>
        <taxon>Eisenbergiella</taxon>
    </lineage>
</organism>
<name>A0A9D2L2M2_9FIRM</name>
<protein>
    <submittedName>
        <fullName evidence="2">Uncharacterized protein</fullName>
    </submittedName>
</protein>
<reference evidence="2" key="1">
    <citation type="journal article" date="2021" name="PeerJ">
        <title>Extensive microbial diversity within the chicken gut microbiome revealed by metagenomics and culture.</title>
        <authorList>
            <person name="Gilroy R."/>
            <person name="Ravi A."/>
            <person name="Getino M."/>
            <person name="Pursley I."/>
            <person name="Horton D.L."/>
            <person name="Alikhan N.F."/>
            <person name="Baker D."/>
            <person name="Gharbi K."/>
            <person name="Hall N."/>
            <person name="Watson M."/>
            <person name="Adriaenssens E.M."/>
            <person name="Foster-Nyarko E."/>
            <person name="Jarju S."/>
            <person name="Secka A."/>
            <person name="Antonio M."/>
            <person name="Oren A."/>
            <person name="Chaudhuri R.R."/>
            <person name="La Ragione R."/>
            <person name="Hildebrand F."/>
            <person name="Pallen M.J."/>
        </authorList>
    </citation>
    <scope>NUCLEOTIDE SEQUENCE</scope>
    <source>
        <strain evidence="2">CHK179-7159</strain>
    </source>
</reference>
<comment type="caution">
    <text evidence="2">The sequence shown here is derived from an EMBL/GenBank/DDBJ whole genome shotgun (WGS) entry which is preliminary data.</text>
</comment>
<reference evidence="2" key="2">
    <citation type="submission" date="2021-04" db="EMBL/GenBank/DDBJ databases">
        <authorList>
            <person name="Gilroy R."/>
        </authorList>
    </citation>
    <scope>NUCLEOTIDE SEQUENCE</scope>
    <source>
        <strain evidence="2">CHK179-7159</strain>
    </source>
</reference>
<dbReference type="EMBL" id="DWYY01000185">
    <property type="protein sequence ID" value="HJA94576.1"/>
    <property type="molecule type" value="Genomic_DNA"/>
</dbReference>
<accession>A0A9D2L2M2</accession>